<proteinExistence type="predicted"/>
<evidence type="ECO:0000313" key="1">
    <source>
        <dbReference type="EMBL" id="GJE77269.1"/>
    </source>
</evidence>
<dbReference type="EMBL" id="BPRE01000013">
    <property type="protein sequence ID" value="GJE77269.1"/>
    <property type="molecule type" value="Genomic_DNA"/>
</dbReference>
<name>A0ABQ4UZF7_9HYPH</name>
<sequence length="100" mass="10181">MPFTSGVHIACTTITTRANATLTGDIVSSDTFPTGSGTSTPTASDNTATEIAAAVDVWVSYGAAPADPALPTTPRLVVRAGETRNLFLRSGFVVRVAAVA</sequence>
<reference evidence="1" key="1">
    <citation type="journal article" date="2021" name="Front. Microbiol.">
        <title>Comprehensive Comparative Genomics and Phenotyping of Methylobacterium Species.</title>
        <authorList>
            <person name="Alessa O."/>
            <person name="Ogura Y."/>
            <person name="Fujitani Y."/>
            <person name="Takami H."/>
            <person name="Hayashi T."/>
            <person name="Sahin N."/>
            <person name="Tani A."/>
        </authorList>
    </citation>
    <scope>NUCLEOTIDE SEQUENCE</scope>
    <source>
        <strain evidence="1">DSM 14458</strain>
    </source>
</reference>
<keyword evidence="2" id="KW-1185">Reference proteome</keyword>
<dbReference type="RefSeq" id="WP_238308386.1">
    <property type="nucleotide sequence ID" value="NZ_BPRE01000013.1"/>
</dbReference>
<protein>
    <recommendedName>
        <fullName evidence="3">Head decoration protein</fullName>
    </recommendedName>
</protein>
<evidence type="ECO:0008006" key="3">
    <source>
        <dbReference type="Google" id="ProtNLM"/>
    </source>
</evidence>
<dbReference type="Proteomes" id="UP001055093">
    <property type="component" value="Unassembled WGS sequence"/>
</dbReference>
<gene>
    <name evidence="1" type="ORF">BGCPKDLD_3872</name>
</gene>
<organism evidence="1 2">
    <name type="scientific">Methylorubrum suomiense</name>
    <dbReference type="NCBI Taxonomy" id="144191"/>
    <lineage>
        <taxon>Bacteria</taxon>
        <taxon>Pseudomonadati</taxon>
        <taxon>Pseudomonadota</taxon>
        <taxon>Alphaproteobacteria</taxon>
        <taxon>Hyphomicrobiales</taxon>
        <taxon>Methylobacteriaceae</taxon>
        <taxon>Methylorubrum</taxon>
    </lineage>
</organism>
<evidence type="ECO:0000313" key="2">
    <source>
        <dbReference type="Proteomes" id="UP001055093"/>
    </source>
</evidence>
<accession>A0ABQ4UZF7</accession>
<comment type="caution">
    <text evidence="1">The sequence shown here is derived from an EMBL/GenBank/DDBJ whole genome shotgun (WGS) entry which is preliminary data.</text>
</comment>
<reference evidence="1" key="2">
    <citation type="submission" date="2021-08" db="EMBL/GenBank/DDBJ databases">
        <authorList>
            <person name="Tani A."/>
            <person name="Ola A."/>
            <person name="Ogura Y."/>
            <person name="Katsura K."/>
            <person name="Hayashi T."/>
        </authorList>
    </citation>
    <scope>NUCLEOTIDE SEQUENCE</scope>
    <source>
        <strain evidence="1">DSM 14458</strain>
    </source>
</reference>